<evidence type="ECO:0000313" key="2">
    <source>
        <dbReference type="EMBL" id="KAF5358222.1"/>
    </source>
</evidence>
<gene>
    <name evidence="2" type="ORF">D9756_001816</name>
</gene>
<keyword evidence="1" id="KW-0472">Membrane</keyword>
<dbReference type="PANTHER" id="PTHR39476:SF1">
    <property type="entry name" value="NADH DEHYDROGENASE [UBIQUINONE] 1 BETA SUBCOMPLEX SUBUNIT 4"/>
    <property type="match status" value="1"/>
</dbReference>
<organism evidence="2 3">
    <name type="scientific">Leucocoprinus leucothites</name>
    <dbReference type="NCBI Taxonomy" id="201217"/>
    <lineage>
        <taxon>Eukaryota</taxon>
        <taxon>Fungi</taxon>
        <taxon>Dikarya</taxon>
        <taxon>Basidiomycota</taxon>
        <taxon>Agaricomycotina</taxon>
        <taxon>Agaricomycetes</taxon>
        <taxon>Agaricomycetidae</taxon>
        <taxon>Agaricales</taxon>
        <taxon>Agaricineae</taxon>
        <taxon>Agaricaceae</taxon>
        <taxon>Leucocoprinus</taxon>
    </lineage>
</organism>
<dbReference type="OrthoDB" id="15108at2759"/>
<evidence type="ECO:0000256" key="1">
    <source>
        <dbReference type="SAM" id="Phobius"/>
    </source>
</evidence>
<comment type="caution">
    <text evidence="2">The sequence shown here is derived from an EMBL/GenBank/DDBJ whole genome shotgun (WGS) entry which is preliminary data.</text>
</comment>
<feature type="transmembrane region" description="Helical" evidence="1">
    <location>
        <begin position="49"/>
        <end position="67"/>
    </location>
</feature>
<dbReference type="PANTHER" id="PTHR39476">
    <property type="entry name" value="NADH:UBIQUINONE OXIDOREDUCTASE 6.6KD SUBUNIT"/>
    <property type="match status" value="1"/>
</dbReference>
<evidence type="ECO:0000313" key="3">
    <source>
        <dbReference type="Proteomes" id="UP000559027"/>
    </source>
</evidence>
<keyword evidence="1" id="KW-1133">Transmembrane helix</keyword>
<reference evidence="2 3" key="1">
    <citation type="journal article" date="2020" name="ISME J.">
        <title>Uncovering the hidden diversity of litter-decomposition mechanisms in mushroom-forming fungi.</title>
        <authorList>
            <person name="Floudas D."/>
            <person name="Bentzer J."/>
            <person name="Ahren D."/>
            <person name="Johansson T."/>
            <person name="Persson P."/>
            <person name="Tunlid A."/>
        </authorList>
    </citation>
    <scope>NUCLEOTIDE SEQUENCE [LARGE SCALE GENOMIC DNA]</scope>
    <source>
        <strain evidence="2 3">CBS 146.42</strain>
    </source>
</reference>
<protein>
    <submittedName>
        <fullName evidence="2">Uncharacterized protein</fullName>
    </submittedName>
</protein>
<dbReference type="AlphaFoldDB" id="A0A8H5LI95"/>
<proteinExistence type="predicted"/>
<keyword evidence="1" id="KW-0812">Transmembrane</keyword>
<name>A0A8H5LI95_9AGAR</name>
<dbReference type="EMBL" id="JAACJO010000005">
    <property type="protein sequence ID" value="KAF5358222.1"/>
    <property type="molecule type" value="Genomic_DNA"/>
</dbReference>
<keyword evidence="3" id="KW-1185">Reference proteome</keyword>
<dbReference type="Proteomes" id="UP000559027">
    <property type="component" value="Unassembled WGS sequence"/>
</dbReference>
<sequence>MGHGPVKEDPAIERFNTFVSTSILFLYSLQTPFQRESAYMRFKWTPGAARAAFIGFIGVPLAIYYFADKYHVRWDWVGKRRGQSIDSTAVQAE</sequence>
<accession>A0A8H5LI95</accession>